<sequence>MQIIEIYRRLNQYPKRLQKPMRAQLKALVLKQRKTIHETGEPK</sequence>
<reference evidence="1" key="1">
    <citation type="journal article" date="2021" name="Proc. Natl. Acad. Sci. U.S.A.">
        <title>A Catalog of Tens of Thousands of Viruses from Human Metagenomes Reveals Hidden Associations with Chronic Diseases.</title>
        <authorList>
            <person name="Tisza M.J."/>
            <person name="Buck C.B."/>
        </authorList>
    </citation>
    <scope>NUCLEOTIDE SEQUENCE</scope>
    <source>
        <strain evidence="1">CtbLB3</strain>
    </source>
</reference>
<protein>
    <submittedName>
        <fullName evidence="1">Uncharacterized protein</fullName>
    </submittedName>
</protein>
<name>A0A8S5PLA2_9CAUD</name>
<accession>A0A8S5PLA2</accession>
<proteinExistence type="predicted"/>
<evidence type="ECO:0000313" key="1">
    <source>
        <dbReference type="EMBL" id="DAE07967.1"/>
    </source>
</evidence>
<dbReference type="EMBL" id="BK015460">
    <property type="protein sequence ID" value="DAE07967.1"/>
    <property type="molecule type" value="Genomic_DNA"/>
</dbReference>
<organism evidence="1">
    <name type="scientific">Siphoviridae sp. ctbLB3</name>
    <dbReference type="NCBI Taxonomy" id="2825565"/>
    <lineage>
        <taxon>Viruses</taxon>
        <taxon>Duplodnaviria</taxon>
        <taxon>Heunggongvirae</taxon>
        <taxon>Uroviricota</taxon>
        <taxon>Caudoviricetes</taxon>
    </lineage>
</organism>